<dbReference type="AlphaFoldDB" id="X1PQX0"/>
<feature type="domain" description="YegS/DAGK C-terminal" evidence="1">
    <location>
        <begin position="13"/>
        <end position="147"/>
    </location>
</feature>
<evidence type="ECO:0000313" key="2">
    <source>
        <dbReference type="EMBL" id="GAI58223.1"/>
    </source>
</evidence>
<protein>
    <recommendedName>
        <fullName evidence="1">YegS/DAGK C-terminal domain-containing protein</fullName>
    </recommendedName>
</protein>
<dbReference type="EMBL" id="BARV01036964">
    <property type="protein sequence ID" value="GAI58223.1"/>
    <property type="molecule type" value="Genomic_DNA"/>
</dbReference>
<dbReference type="InterPro" id="IPR016064">
    <property type="entry name" value="NAD/diacylglycerol_kinase_sf"/>
</dbReference>
<dbReference type="Gene3D" id="2.60.200.40">
    <property type="match status" value="1"/>
</dbReference>
<feature type="non-terminal residue" evidence="2">
    <location>
        <position position="1"/>
    </location>
</feature>
<evidence type="ECO:0000259" key="1">
    <source>
        <dbReference type="Pfam" id="PF19279"/>
    </source>
</evidence>
<gene>
    <name evidence="2" type="ORF">S06H3_57300</name>
</gene>
<proteinExistence type="predicted"/>
<sequence>VEATEKLPKYFGGTIPYLGGLFRSLFSYRNKLVTLSLGSKVEAKRILNVVVANGGYVGGGMHIAPKAELDDNLLDVVIIGDIGKFELLKALPTVYKGTHINHPKVTMEQATHISIESSERLLVYADGELLGECPASFWLLPAALRMVV</sequence>
<accession>X1PQX0</accession>
<reference evidence="2" key="1">
    <citation type="journal article" date="2014" name="Front. Microbiol.">
        <title>High frequency of phylogenetically diverse reductive dehalogenase-homologous genes in deep subseafloor sedimentary metagenomes.</title>
        <authorList>
            <person name="Kawai M."/>
            <person name="Futagami T."/>
            <person name="Toyoda A."/>
            <person name="Takaki Y."/>
            <person name="Nishi S."/>
            <person name="Hori S."/>
            <person name="Arai W."/>
            <person name="Tsubouchi T."/>
            <person name="Morono Y."/>
            <person name="Uchiyama I."/>
            <person name="Ito T."/>
            <person name="Fujiyama A."/>
            <person name="Inagaki F."/>
            <person name="Takami H."/>
        </authorList>
    </citation>
    <scope>NUCLEOTIDE SEQUENCE</scope>
    <source>
        <strain evidence="2">Expedition CK06-06</strain>
    </source>
</reference>
<dbReference type="SUPFAM" id="SSF111331">
    <property type="entry name" value="NAD kinase/diacylglycerol kinase-like"/>
    <property type="match status" value="1"/>
</dbReference>
<dbReference type="InterPro" id="IPR050187">
    <property type="entry name" value="Lipid_Phosphate_FormReg"/>
</dbReference>
<organism evidence="2">
    <name type="scientific">marine sediment metagenome</name>
    <dbReference type="NCBI Taxonomy" id="412755"/>
    <lineage>
        <taxon>unclassified sequences</taxon>
        <taxon>metagenomes</taxon>
        <taxon>ecological metagenomes</taxon>
    </lineage>
</organism>
<dbReference type="PANTHER" id="PTHR12358:SF106">
    <property type="entry name" value="LIPID KINASE YEGS"/>
    <property type="match status" value="1"/>
</dbReference>
<name>X1PQX0_9ZZZZ</name>
<dbReference type="PANTHER" id="PTHR12358">
    <property type="entry name" value="SPHINGOSINE KINASE"/>
    <property type="match status" value="1"/>
</dbReference>
<dbReference type="Pfam" id="PF19279">
    <property type="entry name" value="YegS_C"/>
    <property type="match status" value="1"/>
</dbReference>
<dbReference type="InterPro" id="IPR045540">
    <property type="entry name" value="YegS/DAGK_C"/>
</dbReference>
<dbReference type="GO" id="GO:0005886">
    <property type="term" value="C:plasma membrane"/>
    <property type="evidence" value="ECO:0007669"/>
    <property type="project" value="TreeGrafter"/>
</dbReference>
<comment type="caution">
    <text evidence="2">The sequence shown here is derived from an EMBL/GenBank/DDBJ whole genome shotgun (WGS) entry which is preliminary data.</text>
</comment>